<dbReference type="EC" id="3.1.-.-" evidence="8"/>
<dbReference type="Gene3D" id="3.40.50.1010">
    <property type="entry name" value="5'-nuclease"/>
    <property type="match status" value="1"/>
</dbReference>
<evidence type="ECO:0000256" key="3">
    <source>
        <dbReference type="ARBA" id="ARBA00022722"/>
    </source>
</evidence>
<keyword evidence="4 8" id="KW-0479">Metal-binding</keyword>
<keyword evidence="5 8" id="KW-0378">Hydrolase</keyword>
<evidence type="ECO:0000256" key="5">
    <source>
        <dbReference type="ARBA" id="ARBA00022801"/>
    </source>
</evidence>
<comment type="function">
    <text evidence="8">Toxic component of a toxin-antitoxin (TA) system. An RNase.</text>
</comment>
<evidence type="ECO:0000313" key="11">
    <source>
        <dbReference type="Proteomes" id="UP000550787"/>
    </source>
</evidence>
<dbReference type="CDD" id="cd18731">
    <property type="entry name" value="PIN_NgFitB-like"/>
    <property type="match status" value="1"/>
</dbReference>
<reference evidence="10 11" key="1">
    <citation type="submission" date="2020-04" db="EMBL/GenBank/DDBJ databases">
        <title>Description of novel Gluconacetobacter.</title>
        <authorList>
            <person name="Sombolestani A."/>
        </authorList>
    </citation>
    <scope>NUCLEOTIDE SEQUENCE [LARGE SCALE GENOMIC DNA]</scope>
    <source>
        <strain evidence="10 11">LMG 7603</strain>
    </source>
</reference>
<dbReference type="SUPFAM" id="SSF88723">
    <property type="entry name" value="PIN domain-like"/>
    <property type="match status" value="1"/>
</dbReference>
<evidence type="ECO:0000256" key="7">
    <source>
        <dbReference type="ARBA" id="ARBA00038093"/>
    </source>
</evidence>
<feature type="binding site" evidence="8">
    <location>
        <position position="5"/>
    </location>
    <ligand>
        <name>Mg(2+)</name>
        <dbReference type="ChEBI" id="CHEBI:18420"/>
    </ligand>
</feature>
<comment type="cofactor">
    <cofactor evidence="1 8">
        <name>Mg(2+)</name>
        <dbReference type="ChEBI" id="CHEBI:18420"/>
    </cofactor>
</comment>
<dbReference type="GO" id="GO:0000287">
    <property type="term" value="F:magnesium ion binding"/>
    <property type="evidence" value="ECO:0007669"/>
    <property type="project" value="UniProtKB-UniRule"/>
</dbReference>
<dbReference type="EMBL" id="JABEQG010000016">
    <property type="protein sequence ID" value="MBB2156603.1"/>
    <property type="molecule type" value="Genomic_DNA"/>
</dbReference>
<dbReference type="GO" id="GO:0090729">
    <property type="term" value="F:toxin activity"/>
    <property type="evidence" value="ECO:0007669"/>
    <property type="project" value="UniProtKB-KW"/>
</dbReference>
<keyword evidence="3 8" id="KW-0540">Nuclease</keyword>
<dbReference type="InterPro" id="IPR050556">
    <property type="entry name" value="Type_II_TA_system_RNase"/>
</dbReference>
<dbReference type="InterPro" id="IPR022907">
    <property type="entry name" value="VapC_family"/>
</dbReference>
<name>A0A7W4I4X1_GLUDI</name>
<evidence type="ECO:0000259" key="9">
    <source>
        <dbReference type="Pfam" id="PF01850"/>
    </source>
</evidence>
<keyword evidence="2 8" id="KW-1277">Toxin-antitoxin system</keyword>
<dbReference type="PANTHER" id="PTHR33653:SF1">
    <property type="entry name" value="RIBONUCLEASE VAPC2"/>
    <property type="match status" value="1"/>
</dbReference>
<comment type="similarity">
    <text evidence="7 8">Belongs to the PINc/VapC protein family.</text>
</comment>
<evidence type="ECO:0000256" key="2">
    <source>
        <dbReference type="ARBA" id="ARBA00022649"/>
    </source>
</evidence>
<dbReference type="InterPro" id="IPR002716">
    <property type="entry name" value="PIN_dom"/>
</dbReference>
<evidence type="ECO:0000313" key="10">
    <source>
        <dbReference type="EMBL" id="MBB2156603.1"/>
    </source>
</evidence>
<dbReference type="GO" id="GO:0016787">
    <property type="term" value="F:hydrolase activity"/>
    <property type="evidence" value="ECO:0007669"/>
    <property type="project" value="UniProtKB-KW"/>
</dbReference>
<accession>A0A7W4I4X1</accession>
<sequence length="140" mass="15389">MIVLDTNVLSELMRAEPDPAVMAWMSRQPVPALFTTTVTQAEILYGLALLPEGRRRDTLLAAAHAMFEDIFPGRILPFDAEAARAYADIAAQRRREGDPISQFDAQIAAVARSRAATLATRNTRDFGRCGIALLNPWHGP</sequence>
<dbReference type="GO" id="GO:0004540">
    <property type="term" value="F:RNA nuclease activity"/>
    <property type="evidence" value="ECO:0007669"/>
    <property type="project" value="InterPro"/>
</dbReference>
<evidence type="ECO:0000256" key="4">
    <source>
        <dbReference type="ARBA" id="ARBA00022723"/>
    </source>
</evidence>
<evidence type="ECO:0000256" key="8">
    <source>
        <dbReference type="HAMAP-Rule" id="MF_00265"/>
    </source>
</evidence>
<dbReference type="HAMAP" id="MF_00265">
    <property type="entry name" value="VapC_Nob1"/>
    <property type="match status" value="1"/>
</dbReference>
<organism evidence="10 11">
    <name type="scientific">Gluconacetobacter diazotrophicus</name>
    <name type="common">Acetobacter diazotrophicus</name>
    <dbReference type="NCBI Taxonomy" id="33996"/>
    <lineage>
        <taxon>Bacteria</taxon>
        <taxon>Pseudomonadati</taxon>
        <taxon>Pseudomonadota</taxon>
        <taxon>Alphaproteobacteria</taxon>
        <taxon>Acetobacterales</taxon>
        <taxon>Acetobacteraceae</taxon>
        <taxon>Gluconacetobacter</taxon>
    </lineage>
</organism>
<dbReference type="Proteomes" id="UP000550787">
    <property type="component" value="Unassembled WGS sequence"/>
</dbReference>
<gene>
    <name evidence="8" type="primary">vapC</name>
    <name evidence="10" type="ORF">HLH33_09830</name>
</gene>
<protein>
    <recommendedName>
        <fullName evidence="8">Ribonuclease VapC</fullName>
        <shortName evidence="8">RNase VapC</shortName>
        <ecNumber evidence="8">3.1.-.-</ecNumber>
    </recommendedName>
    <alternativeName>
        <fullName evidence="8">Toxin VapC</fullName>
    </alternativeName>
</protein>
<evidence type="ECO:0000256" key="1">
    <source>
        <dbReference type="ARBA" id="ARBA00001946"/>
    </source>
</evidence>
<feature type="domain" description="PIN" evidence="9">
    <location>
        <begin position="2"/>
        <end position="127"/>
    </location>
</feature>
<dbReference type="AlphaFoldDB" id="A0A7W4I4X1"/>
<evidence type="ECO:0000256" key="6">
    <source>
        <dbReference type="ARBA" id="ARBA00022842"/>
    </source>
</evidence>
<dbReference type="RefSeq" id="WP_183115834.1">
    <property type="nucleotide sequence ID" value="NZ_JABEQG010000016.1"/>
</dbReference>
<dbReference type="InterPro" id="IPR029060">
    <property type="entry name" value="PIN-like_dom_sf"/>
</dbReference>
<comment type="caution">
    <text evidence="10">The sequence shown here is derived from an EMBL/GenBank/DDBJ whole genome shotgun (WGS) entry which is preliminary data.</text>
</comment>
<keyword evidence="8" id="KW-0800">Toxin</keyword>
<proteinExistence type="inferred from homology"/>
<dbReference type="PANTHER" id="PTHR33653">
    <property type="entry name" value="RIBONUCLEASE VAPC2"/>
    <property type="match status" value="1"/>
</dbReference>
<feature type="binding site" evidence="8">
    <location>
        <position position="104"/>
    </location>
    <ligand>
        <name>Mg(2+)</name>
        <dbReference type="ChEBI" id="CHEBI:18420"/>
    </ligand>
</feature>
<dbReference type="Pfam" id="PF01850">
    <property type="entry name" value="PIN"/>
    <property type="match status" value="1"/>
</dbReference>
<keyword evidence="6 8" id="KW-0460">Magnesium</keyword>